<evidence type="ECO:0000256" key="2">
    <source>
        <dbReference type="SAM" id="MobiDB-lite"/>
    </source>
</evidence>
<accession>A0A448YNS2</accession>
<feature type="region of interest" description="Disordered" evidence="2">
    <location>
        <begin position="215"/>
        <end position="357"/>
    </location>
</feature>
<dbReference type="PROSITE" id="PS51140">
    <property type="entry name" value="CUE"/>
    <property type="match status" value="1"/>
</dbReference>
<protein>
    <submittedName>
        <fullName evidence="4">DEKNAAC103420</fullName>
    </submittedName>
</protein>
<dbReference type="FunFam" id="1.10.8.10:FF:000064">
    <property type="entry name" value="Similar to CUE domain-containing protein"/>
    <property type="match status" value="1"/>
</dbReference>
<dbReference type="InterPro" id="IPR009060">
    <property type="entry name" value="UBA-like_sf"/>
</dbReference>
<dbReference type="Gene3D" id="1.10.8.10">
    <property type="entry name" value="DNA helicase RuvA subunit, C-terminal domain"/>
    <property type="match status" value="1"/>
</dbReference>
<feature type="compositionally biased region" description="Basic and acidic residues" evidence="2">
    <location>
        <begin position="317"/>
        <end position="327"/>
    </location>
</feature>
<feature type="compositionally biased region" description="Acidic residues" evidence="2">
    <location>
        <begin position="344"/>
        <end position="357"/>
    </location>
</feature>
<dbReference type="OrthoDB" id="9942608at2759"/>
<dbReference type="InParanoid" id="A0A448YNS2"/>
<dbReference type="GO" id="GO:0005737">
    <property type="term" value="C:cytoplasm"/>
    <property type="evidence" value="ECO:0007669"/>
    <property type="project" value="TreeGrafter"/>
</dbReference>
<dbReference type="AlphaFoldDB" id="A0A448YNS2"/>
<dbReference type="InterPro" id="IPR041807">
    <property type="entry name" value="Cue5/Don1_CUE"/>
</dbReference>
<sequence length="357" mass="39277">MSDKEVKDELKAVESVSEEKNVGTSEPVGEGAAEPTTQSTTLPSTLSDAPPMPKRPVSPTERAIKELKDAFPDLEDKYIKMALIASQGQLDPAFNALLYLSDPTSDIPIPVPQAESAKSTPTSAAKDSTRKQLEADEALARKLARQYEGGSRRKSHTNGHPQLPKDKSNVPAWAKKGDDNDQLEEFYDNLSKNVENVRTKLGGWVEGLAKRINAEVDDSDGSRQNQQYSSESPNLPQRRKPQLFNAFGSNTNSAADYGPPVPPKDDTADRLADRFSPIQLSDDTEDIYGTPRGPRVEEKSKQTLLKEKNSSQADVAAKPEEAKDSNWKRLSNVEPEPVSNDTFQVDDSEEEESPKKE</sequence>
<feature type="region of interest" description="Disordered" evidence="2">
    <location>
        <begin position="109"/>
        <end position="177"/>
    </location>
</feature>
<evidence type="ECO:0000259" key="3">
    <source>
        <dbReference type="PROSITE" id="PS51140"/>
    </source>
</evidence>
<evidence type="ECO:0000313" key="4">
    <source>
        <dbReference type="EMBL" id="VEU22537.1"/>
    </source>
</evidence>
<feature type="region of interest" description="Disordered" evidence="2">
    <location>
        <begin position="1"/>
        <end position="60"/>
    </location>
</feature>
<dbReference type="STRING" id="13370.A0A448YNS2"/>
<feature type="compositionally biased region" description="Basic and acidic residues" evidence="2">
    <location>
        <begin position="1"/>
        <end position="21"/>
    </location>
</feature>
<feature type="compositionally biased region" description="Basic and acidic residues" evidence="2">
    <location>
        <begin position="294"/>
        <end position="309"/>
    </location>
</feature>
<feature type="compositionally biased region" description="Low complexity" evidence="2">
    <location>
        <begin position="35"/>
        <end position="47"/>
    </location>
</feature>
<dbReference type="Proteomes" id="UP000290900">
    <property type="component" value="Unassembled WGS sequence"/>
</dbReference>
<keyword evidence="1" id="KW-0833">Ubl conjugation pathway</keyword>
<dbReference type="CDD" id="cd14372">
    <property type="entry name" value="CUE_Cue5p_like"/>
    <property type="match status" value="1"/>
</dbReference>
<dbReference type="PANTHER" id="PTHR16461">
    <property type="entry name" value="TOLL-INTERACTING PROTEIN"/>
    <property type="match status" value="1"/>
</dbReference>
<dbReference type="SMART" id="SM00546">
    <property type="entry name" value="CUE"/>
    <property type="match status" value="1"/>
</dbReference>
<gene>
    <name evidence="4" type="ORF">BRENAR_LOCUS3268</name>
</gene>
<dbReference type="GO" id="GO:0006511">
    <property type="term" value="P:ubiquitin-dependent protein catabolic process"/>
    <property type="evidence" value="ECO:0007669"/>
    <property type="project" value="TreeGrafter"/>
</dbReference>
<dbReference type="InterPro" id="IPR003892">
    <property type="entry name" value="CUE"/>
</dbReference>
<feature type="compositionally biased region" description="Basic and acidic residues" evidence="2">
    <location>
        <begin position="127"/>
        <end position="140"/>
    </location>
</feature>
<proteinExistence type="predicted"/>
<evidence type="ECO:0000313" key="5">
    <source>
        <dbReference type="Proteomes" id="UP000290900"/>
    </source>
</evidence>
<dbReference type="Pfam" id="PF02845">
    <property type="entry name" value="CUE"/>
    <property type="match status" value="1"/>
</dbReference>
<evidence type="ECO:0000256" key="1">
    <source>
        <dbReference type="ARBA" id="ARBA00022786"/>
    </source>
</evidence>
<name>A0A448YNS2_BRENA</name>
<dbReference type="FunCoup" id="A0A448YNS2">
    <property type="interactions" value="72"/>
</dbReference>
<feature type="domain" description="CUE" evidence="3">
    <location>
        <begin position="59"/>
        <end position="102"/>
    </location>
</feature>
<feature type="compositionally biased region" description="Basic and acidic residues" evidence="2">
    <location>
        <begin position="263"/>
        <end position="273"/>
    </location>
</feature>
<organism evidence="4 5">
    <name type="scientific">Brettanomyces naardenensis</name>
    <name type="common">Yeast</name>
    <dbReference type="NCBI Taxonomy" id="13370"/>
    <lineage>
        <taxon>Eukaryota</taxon>
        <taxon>Fungi</taxon>
        <taxon>Dikarya</taxon>
        <taxon>Ascomycota</taxon>
        <taxon>Saccharomycotina</taxon>
        <taxon>Pichiomycetes</taxon>
        <taxon>Pichiales</taxon>
        <taxon>Pichiaceae</taxon>
        <taxon>Brettanomyces</taxon>
    </lineage>
</organism>
<dbReference type="PANTHER" id="PTHR16461:SF5">
    <property type="entry name" value="TOLL-INTERACTING PROTEIN"/>
    <property type="match status" value="1"/>
</dbReference>
<dbReference type="EMBL" id="CAACVR010000023">
    <property type="protein sequence ID" value="VEU22537.1"/>
    <property type="molecule type" value="Genomic_DNA"/>
</dbReference>
<keyword evidence="5" id="KW-1185">Reference proteome</keyword>
<dbReference type="SUPFAM" id="SSF46934">
    <property type="entry name" value="UBA-like"/>
    <property type="match status" value="1"/>
</dbReference>
<reference evidence="4 5" key="1">
    <citation type="submission" date="2018-12" db="EMBL/GenBank/DDBJ databases">
        <authorList>
            <person name="Tiukova I."/>
            <person name="Dainat J."/>
        </authorList>
    </citation>
    <scope>NUCLEOTIDE SEQUENCE [LARGE SCALE GENOMIC DNA]</scope>
</reference>
<feature type="compositionally biased region" description="Polar residues" evidence="2">
    <location>
        <begin position="116"/>
        <end position="126"/>
    </location>
</feature>
<feature type="compositionally biased region" description="Polar residues" evidence="2">
    <location>
        <begin position="222"/>
        <end position="235"/>
    </location>
</feature>
<dbReference type="GO" id="GO:0031624">
    <property type="term" value="F:ubiquitin conjugating enzyme binding"/>
    <property type="evidence" value="ECO:0007669"/>
    <property type="project" value="TreeGrafter"/>
</dbReference>
<dbReference type="GO" id="GO:0043130">
    <property type="term" value="F:ubiquitin binding"/>
    <property type="evidence" value="ECO:0007669"/>
    <property type="project" value="InterPro"/>
</dbReference>